<dbReference type="EMBL" id="AANPCH010000014">
    <property type="protein sequence ID" value="EDP8663301.1"/>
    <property type="molecule type" value="Genomic_DNA"/>
</dbReference>
<protein>
    <submittedName>
        <fullName evidence="1">Uncharacterized protein</fullName>
    </submittedName>
</protein>
<accession>A0A698WBR0</accession>
<gene>
    <name evidence="1" type="ORF">GRG92_003005</name>
</gene>
<organism evidence="1">
    <name type="scientific">Salmonella bongori</name>
    <dbReference type="NCBI Taxonomy" id="54736"/>
    <lineage>
        <taxon>Bacteria</taxon>
        <taxon>Pseudomonadati</taxon>
        <taxon>Pseudomonadota</taxon>
        <taxon>Gammaproteobacteria</taxon>
        <taxon>Enterobacterales</taxon>
        <taxon>Enterobacteriaceae</taxon>
        <taxon>Salmonella</taxon>
    </lineage>
</organism>
<proteinExistence type="predicted"/>
<evidence type="ECO:0000313" key="1">
    <source>
        <dbReference type="EMBL" id="EDP8663301.1"/>
    </source>
</evidence>
<name>A0A698WBR0_SALBN</name>
<sequence>MTRGDWERCRSELEEAAIVLGMVTKGGPQWALSLPLSQLYRHCRQAEKIIKRQNA</sequence>
<dbReference type="AlphaFoldDB" id="A0A698WBR0"/>
<reference evidence="1" key="1">
    <citation type="submission" date="2019-12" db="EMBL/GenBank/DDBJ databases">
        <authorList>
            <person name="Ashton P.M."/>
            <person name="Dallman T."/>
            <person name="Nair S."/>
            <person name="De Pinna E."/>
            <person name="Peters T."/>
            <person name="Grant K."/>
        </authorList>
    </citation>
    <scope>NUCLEOTIDE SEQUENCE</scope>
    <source>
        <strain evidence="1">854886</strain>
    </source>
</reference>
<comment type="caution">
    <text evidence="1">The sequence shown here is derived from an EMBL/GenBank/DDBJ whole genome shotgun (WGS) entry which is preliminary data.</text>
</comment>